<dbReference type="Proteomes" id="UP001056937">
    <property type="component" value="Chromosome 1"/>
</dbReference>
<keyword evidence="3" id="KW-1185">Reference proteome</keyword>
<reference evidence="2" key="1">
    <citation type="journal article" date="2022" name="Toxins">
        <title>Genomic Analysis of Sphingopyxis sp. USTB-05 for Biodegrading Cyanobacterial Hepatotoxins.</title>
        <authorList>
            <person name="Liu C."/>
            <person name="Xu Q."/>
            <person name="Zhao Z."/>
            <person name="Zhang H."/>
            <person name="Liu X."/>
            <person name="Yin C."/>
            <person name="Liu Y."/>
            <person name="Yan H."/>
        </authorList>
    </citation>
    <scope>NUCLEOTIDE SEQUENCE</scope>
    <source>
        <strain evidence="2">NBD5</strain>
    </source>
</reference>
<protein>
    <submittedName>
        <fullName evidence="2">Uncharacterized protein</fullName>
    </submittedName>
</protein>
<organism evidence="2 3">
    <name type="scientific">Sphingomonas morindae</name>
    <dbReference type="NCBI Taxonomy" id="1541170"/>
    <lineage>
        <taxon>Bacteria</taxon>
        <taxon>Pseudomonadati</taxon>
        <taxon>Pseudomonadota</taxon>
        <taxon>Alphaproteobacteria</taxon>
        <taxon>Sphingomonadales</taxon>
        <taxon>Sphingomonadaceae</taxon>
        <taxon>Sphingomonas</taxon>
    </lineage>
</organism>
<name>A0ABY4XAK7_9SPHN</name>
<gene>
    <name evidence="2" type="ORF">LHA26_05420</name>
</gene>
<evidence type="ECO:0000313" key="3">
    <source>
        <dbReference type="Proteomes" id="UP001056937"/>
    </source>
</evidence>
<dbReference type="RefSeq" id="WP_252167715.1">
    <property type="nucleotide sequence ID" value="NZ_CP084930.1"/>
</dbReference>
<proteinExistence type="predicted"/>
<evidence type="ECO:0000313" key="2">
    <source>
        <dbReference type="EMBL" id="USI73908.1"/>
    </source>
</evidence>
<dbReference type="EMBL" id="CP084930">
    <property type="protein sequence ID" value="USI73908.1"/>
    <property type="molecule type" value="Genomic_DNA"/>
</dbReference>
<sequence>MGWVNRDDHRSLSDLTDQHQGIVQGKHPVTSFAAAARLMRRQPPMGDFTTINFSNLSIGFNVKSGGERG</sequence>
<evidence type="ECO:0000256" key="1">
    <source>
        <dbReference type="SAM" id="MobiDB-lite"/>
    </source>
</evidence>
<feature type="region of interest" description="Disordered" evidence="1">
    <location>
        <begin position="1"/>
        <end position="23"/>
    </location>
</feature>
<accession>A0ABY4XAK7</accession>
<feature type="compositionally biased region" description="Basic and acidic residues" evidence="1">
    <location>
        <begin position="1"/>
        <end position="12"/>
    </location>
</feature>